<dbReference type="RefSeq" id="WP_119764003.1">
    <property type="nucleotide sequence ID" value="NZ_QYUM01000004.1"/>
</dbReference>
<dbReference type="CDD" id="cd02947">
    <property type="entry name" value="TRX_family"/>
    <property type="match status" value="1"/>
</dbReference>
<evidence type="ECO:0000256" key="1">
    <source>
        <dbReference type="ARBA" id="ARBA00023284"/>
    </source>
</evidence>
<sequence>MIGRLHLFTATVMSMALPATLAAATLDTRWTEKALIRHDALVKAKKEQYELPEVRVYDARGRLLLRKKGGGKSGAMVPLVENAIRAGKVVSGPSLAQSMAELETRDGKPATGPAVGKARYVVVDYWADWCLPCKVVSKELTAWAARQPAGKVLLVRAETDLTIVARRSGQAVKHRYIGLDGKEITPPKQ</sequence>
<feature type="signal peptide" evidence="2">
    <location>
        <begin position="1"/>
        <end position="23"/>
    </location>
</feature>
<protein>
    <recommendedName>
        <fullName evidence="3">Thioredoxin domain-containing protein</fullName>
    </recommendedName>
</protein>
<keyword evidence="5" id="KW-1185">Reference proteome</keyword>
<dbReference type="OrthoDB" id="9811352at2"/>
<evidence type="ECO:0000313" key="4">
    <source>
        <dbReference type="EMBL" id="RJF85345.1"/>
    </source>
</evidence>
<evidence type="ECO:0000256" key="2">
    <source>
        <dbReference type="SAM" id="SignalP"/>
    </source>
</evidence>
<dbReference type="EMBL" id="QYUM01000004">
    <property type="protein sequence ID" value="RJF85345.1"/>
    <property type="molecule type" value="Genomic_DNA"/>
</dbReference>
<feature type="chain" id="PRO_5019039760" description="Thioredoxin domain-containing protein" evidence="2">
    <location>
        <begin position="24"/>
        <end position="189"/>
    </location>
</feature>
<keyword evidence="1" id="KW-0676">Redox-active center</keyword>
<proteinExistence type="predicted"/>
<dbReference type="PROSITE" id="PS00194">
    <property type="entry name" value="THIOREDOXIN_1"/>
    <property type="match status" value="1"/>
</dbReference>
<dbReference type="GO" id="GO:0015036">
    <property type="term" value="F:disulfide oxidoreductase activity"/>
    <property type="evidence" value="ECO:0007669"/>
    <property type="project" value="UniProtKB-ARBA"/>
</dbReference>
<gene>
    <name evidence="4" type="ORF">D3876_15450</name>
</gene>
<feature type="domain" description="Thioredoxin" evidence="3">
    <location>
        <begin position="118"/>
        <end position="160"/>
    </location>
</feature>
<comment type="caution">
    <text evidence="4">The sequence shown here is derived from an EMBL/GenBank/DDBJ whole genome shotgun (WGS) entry which is preliminary data.</text>
</comment>
<evidence type="ECO:0000313" key="5">
    <source>
        <dbReference type="Proteomes" id="UP000286100"/>
    </source>
</evidence>
<organism evidence="4 5">
    <name type="scientific">Sphingomonas cavernae</name>
    <dbReference type="NCBI Taxonomy" id="2320861"/>
    <lineage>
        <taxon>Bacteria</taxon>
        <taxon>Pseudomonadati</taxon>
        <taxon>Pseudomonadota</taxon>
        <taxon>Alphaproteobacteria</taxon>
        <taxon>Sphingomonadales</taxon>
        <taxon>Sphingomonadaceae</taxon>
        <taxon>Sphingomonas</taxon>
    </lineage>
</organism>
<dbReference type="InterPro" id="IPR036249">
    <property type="entry name" value="Thioredoxin-like_sf"/>
</dbReference>
<dbReference type="AlphaFoldDB" id="A0A418W5M7"/>
<dbReference type="InterPro" id="IPR013766">
    <property type="entry name" value="Thioredoxin_domain"/>
</dbReference>
<name>A0A418W5M7_9SPHN</name>
<dbReference type="Gene3D" id="3.40.30.10">
    <property type="entry name" value="Glutaredoxin"/>
    <property type="match status" value="1"/>
</dbReference>
<accession>A0A418W5M7</accession>
<dbReference type="InterPro" id="IPR017937">
    <property type="entry name" value="Thioredoxin_CS"/>
</dbReference>
<reference evidence="4 5" key="1">
    <citation type="submission" date="2018-09" db="EMBL/GenBank/DDBJ databases">
        <authorList>
            <person name="Zhu H."/>
        </authorList>
    </citation>
    <scope>NUCLEOTIDE SEQUENCE [LARGE SCALE GENOMIC DNA]</scope>
    <source>
        <strain evidence="4 5">K2R01-6</strain>
    </source>
</reference>
<dbReference type="Pfam" id="PF00085">
    <property type="entry name" value="Thioredoxin"/>
    <property type="match status" value="1"/>
</dbReference>
<dbReference type="SUPFAM" id="SSF52833">
    <property type="entry name" value="Thioredoxin-like"/>
    <property type="match status" value="1"/>
</dbReference>
<keyword evidence="2" id="KW-0732">Signal</keyword>
<dbReference type="Proteomes" id="UP000286100">
    <property type="component" value="Unassembled WGS sequence"/>
</dbReference>
<evidence type="ECO:0000259" key="3">
    <source>
        <dbReference type="Pfam" id="PF00085"/>
    </source>
</evidence>